<gene>
    <name evidence="3" type="ORF">CC1G_04790</name>
</gene>
<keyword evidence="2" id="KW-0732">Signal</keyword>
<dbReference type="AlphaFoldDB" id="A8P2K7"/>
<name>A8P2K7_COPC7</name>
<dbReference type="KEGG" id="cci:CC1G_04790"/>
<dbReference type="VEuPathDB" id="FungiDB:CC1G_04790"/>
<evidence type="ECO:0000313" key="4">
    <source>
        <dbReference type="Proteomes" id="UP000001861"/>
    </source>
</evidence>
<feature type="compositionally biased region" description="Basic residues" evidence="1">
    <location>
        <begin position="123"/>
        <end position="135"/>
    </location>
</feature>
<accession>A8P2K7</accession>
<dbReference type="OrthoDB" id="10528404at2759"/>
<evidence type="ECO:0000313" key="3">
    <source>
        <dbReference type="EMBL" id="EAU83534.1"/>
    </source>
</evidence>
<organism evidence="3 4">
    <name type="scientific">Coprinopsis cinerea (strain Okayama-7 / 130 / ATCC MYA-4618 / FGSC 9003)</name>
    <name type="common">Inky cap fungus</name>
    <name type="synonym">Hormographiella aspergillata</name>
    <dbReference type="NCBI Taxonomy" id="240176"/>
    <lineage>
        <taxon>Eukaryota</taxon>
        <taxon>Fungi</taxon>
        <taxon>Dikarya</taxon>
        <taxon>Basidiomycota</taxon>
        <taxon>Agaricomycotina</taxon>
        <taxon>Agaricomycetes</taxon>
        <taxon>Agaricomycetidae</taxon>
        <taxon>Agaricales</taxon>
        <taxon>Agaricineae</taxon>
        <taxon>Psathyrellaceae</taxon>
        <taxon>Coprinopsis</taxon>
    </lineage>
</organism>
<feature type="chain" id="PRO_5002726725" evidence="2">
    <location>
        <begin position="27"/>
        <end position="142"/>
    </location>
</feature>
<evidence type="ECO:0000256" key="2">
    <source>
        <dbReference type="SAM" id="SignalP"/>
    </source>
</evidence>
<protein>
    <submittedName>
        <fullName evidence="3">Uncharacterized protein</fullName>
    </submittedName>
</protein>
<feature type="region of interest" description="Disordered" evidence="1">
    <location>
        <begin position="100"/>
        <end position="142"/>
    </location>
</feature>
<feature type="signal peptide" evidence="2">
    <location>
        <begin position="1"/>
        <end position="26"/>
    </location>
</feature>
<proteinExistence type="predicted"/>
<sequence length="142" mass="15744">MYISTIARVALGIFPVLLATIQPSVAQAPSPTPNCWVCPDEDYAGFVLTESLVMGDSLRCVYGDPWYCDYNRNDGSLTVDQDEGLCYSAAVHDCAARRRRALPRAPHPPSPGSQEPKPEVMHTRARLGGKKRQKSRIISYYD</sequence>
<dbReference type="InParanoid" id="A8P2K7"/>
<reference evidence="3 4" key="1">
    <citation type="journal article" date="2010" name="Proc. Natl. Acad. Sci. U.S.A.">
        <title>Insights into evolution of multicellular fungi from the assembled chromosomes of the mushroom Coprinopsis cinerea (Coprinus cinereus).</title>
        <authorList>
            <person name="Stajich J.E."/>
            <person name="Wilke S.K."/>
            <person name="Ahren D."/>
            <person name="Au C.H."/>
            <person name="Birren B.W."/>
            <person name="Borodovsky M."/>
            <person name="Burns C."/>
            <person name="Canback B."/>
            <person name="Casselton L.A."/>
            <person name="Cheng C.K."/>
            <person name="Deng J."/>
            <person name="Dietrich F.S."/>
            <person name="Fargo D.C."/>
            <person name="Farman M.L."/>
            <person name="Gathman A.C."/>
            <person name="Goldberg J."/>
            <person name="Guigo R."/>
            <person name="Hoegger P.J."/>
            <person name="Hooker J.B."/>
            <person name="Huggins A."/>
            <person name="James T.Y."/>
            <person name="Kamada T."/>
            <person name="Kilaru S."/>
            <person name="Kodira C."/>
            <person name="Kues U."/>
            <person name="Kupfer D."/>
            <person name="Kwan H.S."/>
            <person name="Lomsadze A."/>
            <person name="Li W."/>
            <person name="Lilly W.W."/>
            <person name="Ma L.J."/>
            <person name="Mackey A.J."/>
            <person name="Manning G."/>
            <person name="Martin F."/>
            <person name="Muraguchi H."/>
            <person name="Natvig D.O."/>
            <person name="Palmerini H."/>
            <person name="Ramesh M.A."/>
            <person name="Rehmeyer C.J."/>
            <person name="Roe B.A."/>
            <person name="Shenoy N."/>
            <person name="Stanke M."/>
            <person name="Ter-Hovhannisyan V."/>
            <person name="Tunlid A."/>
            <person name="Velagapudi R."/>
            <person name="Vision T.J."/>
            <person name="Zeng Q."/>
            <person name="Zolan M.E."/>
            <person name="Pukkila P.J."/>
        </authorList>
    </citation>
    <scope>NUCLEOTIDE SEQUENCE [LARGE SCALE GENOMIC DNA]</scope>
    <source>
        <strain evidence="4">Okayama-7 / 130 / ATCC MYA-4618 / FGSC 9003</strain>
    </source>
</reference>
<dbReference type="Proteomes" id="UP000001861">
    <property type="component" value="Unassembled WGS sequence"/>
</dbReference>
<comment type="caution">
    <text evidence="3">The sequence shown here is derived from an EMBL/GenBank/DDBJ whole genome shotgun (WGS) entry which is preliminary data.</text>
</comment>
<dbReference type="RefSeq" id="XP_001838346.1">
    <property type="nucleotide sequence ID" value="XM_001838294.2"/>
</dbReference>
<dbReference type="OMA" id="ANDFFCK"/>
<evidence type="ECO:0000256" key="1">
    <source>
        <dbReference type="SAM" id="MobiDB-lite"/>
    </source>
</evidence>
<dbReference type="GeneID" id="6014929"/>
<keyword evidence="4" id="KW-1185">Reference proteome</keyword>
<dbReference type="EMBL" id="AACS02000013">
    <property type="protein sequence ID" value="EAU83534.1"/>
    <property type="molecule type" value="Genomic_DNA"/>
</dbReference>